<reference evidence="4 6" key="1">
    <citation type="submission" date="2015-10" db="EMBL/GenBank/DDBJ databases">
        <title>The cercosporin biosynthetic gene cluster was horizontally transferred to several fungal lineages and shown to be expanded in Cercospora beticola based on microsynteny with recipient genomes.</title>
        <authorList>
            <person name="De Jonge R."/>
            <person name="Ebert M.K."/>
            <person name="Suttle J.C."/>
            <person name="Jurick Ii W.M."/>
            <person name="Secor G.A."/>
            <person name="Thomma B.P."/>
            <person name="Van De Peer Y."/>
            <person name="Bolton M.D."/>
        </authorList>
    </citation>
    <scope>NUCLEOTIDE SEQUENCE [LARGE SCALE GENOMIC DNA]</scope>
    <source>
        <strain evidence="4 6">09-40</strain>
    </source>
</reference>
<reference evidence="5 7" key="2">
    <citation type="submission" date="2023-09" db="EMBL/GenBank/DDBJ databases">
        <title>Complete-Gapless Cercospora beticola genome.</title>
        <authorList>
            <person name="Wyatt N.A."/>
            <person name="Spanner R.E."/>
            <person name="Bolton M.D."/>
        </authorList>
    </citation>
    <scope>NUCLEOTIDE SEQUENCE [LARGE SCALE GENOMIC DNA]</scope>
    <source>
        <strain evidence="5">Cb09-40</strain>
    </source>
</reference>
<evidence type="ECO:0000256" key="2">
    <source>
        <dbReference type="ARBA" id="ARBA00023242"/>
    </source>
</evidence>
<dbReference type="Proteomes" id="UP001302367">
    <property type="component" value="Chromosome 3"/>
</dbReference>
<proteinExistence type="predicted"/>
<evidence type="ECO:0000256" key="1">
    <source>
        <dbReference type="ARBA" id="ARBA00004123"/>
    </source>
</evidence>
<name>A0A2G5I5Q9_CERBT</name>
<dbReference type="EMBL" id="CP134186">
    <property type="protein sequence ID" value="WPB00075.1"/>
    <property type="molecule type" value="Genomic_DNA"/>
</dbReference>
<dbReference type="GO" id="GO:0008270">
    <property type="term" value="F:zinc ion binding"/>
    <property type="evidence" value="ECO:0007669"/>
    <property type="project" value="InterPro"/>
</dbReference>
<dbReference type="InterPro" id="IPR007219">
    <property type="entry name" value="XnlR_reg_dom"/>
</dbReference>
<gene>
    <name evidence="4" type="ORF">CB0940_02922</name>
    <name evidence="5" type="ORF">RHO25_004694</name>
</gene>
<keyword evidence="7" id="KW-1185">Reference proteome</keyword>
<accession>A0A2G5I5Q9</accession>
<organism evidence="4 6">
    <name type="scientific">Cercospora beticola</name>
    <name type="common">Sugarbeet leaf spot fungus</name>
    <dbReference type="NCBI Taxonomy" id="122368"/>
    <lineage>
        <taxon>Eukaryota</taxon>
        <taxon>Fungi</taxon>
        <taxon>Dikarya</taxon>
        <taxon>Ascomycota</taxon>
        <taxon>Pezizomycotina</taxon>
        <taxon>Dothideomycetes</taxon>
        <taxon>Dothideomycetidae</taxon>
        <taxon>Mycosphaerellales</taxon>
        <taxon>Mycosphaerellaceae</taxon>
        <taxon>Cercospora</taxon>
    </lineage>
</organism>
<dbReference type="PANTHER" id="PTHR31001:SF40">
    <property type="entry name" value="ZN(II)2CYS6 TRANSCRIPTION FACTOR (EUROFUNG)"/>
    <property type="match status" value="1"/>
</dbReference>
<evidence type="ECO:0000313" key="6">
    <source>
        <dbReference type="Proteomes" id="UP000230605"/>
    </source>
</evidence>
<dbReference type="InterPro" id="IPR050613">
    <property type="entry name" value="Sec_Metabolite_Reg"/>
</dbReference>
<feature type="domain" description="Xylanolytic transcriptional activator regulatory" evidence="3">
    <location>
        <begin position="108"/>
        <end position="214"/>
    </location>
</feature>
<evidence type="ECO:0000313" key="7">
    <source>
        <dbReference type="Proteomes" id="UP001302367"/>
    </source>
</evidence>
<dbReference type="PANTHER" id="PTHR31001">
    <property type="entry name" value="UNCHARACTERIZED TRANSCRIPTIONAL REGULATORY PROTEIN"/>
    <property type="match status" value="1"/>
</dbReference>
<evidence type="ECO:0000259" key="3">
    <source>
        <dbReference type="Pfam" id="PF04082"/>
    </source>
</evidence>
<dbReference type="GO" id="GO:0005634">
    <property type="term" value="C:nucleus"/>
    <property type="evidence" value="ECO:0007669"/>
    <property type="project" value="UniProtKB-SubCell"/>
</dbReference>
<dbReference type="Proteomes" id="UP000230605">
    <property type="component" value="Chromosome 3"/>
</dbReference>
<keyword evidence="2" id="KW-0539">Nucleus</keyword>
<dbReference type="GO" id="GO:0003677">
    <property type="term" value="F:DNA binding"/>
    <property type="evidence" value="ECO:0007669"/>
    <property type="project" value="InterPro"/>
</dbReference>
<protein>
    <recommendedName>
        <fullName evidence="3">Xylanolytic transcriptional activator regulatory domain-containing protein</fullName>
    </recommendedName>
</protein>
<dbReference type="EMBL" id="LKMD01000101">
    <property type="protein sequence ID" value="PIB00131.1"/>
    <property type="molecule type" value="Genomic_DNA"/>
</dbReference>
<comment type="subcellular location">
    <subcellularLocation>
        <location evidence="1">Nucleus</location>
    </subcellularLocation>
</comment>
<sequence length="522" mass="58683">MNYAASTLSATVRKFSLHEDQESTGNINLLAEAVIHSTSAKLNIQPDQDYRTFVEMFTGDNLRLEMLGLIYTIAARAHGKSMPIEVEQDDELLHALFKAAQSCLYLARELAPSVNDVMIWLSFELTRLYTNAQGDSHPNVWRSLGDLTSDVYILGIHRESKAASGTPFWLAECRRKSWAVIYQWDKFGAKLFNRPPRLNYLYSDCALPANLSDHELLGDPVTLQEARSKLTANGWNPDGLYCSTTWCRMRYMASVIQEKIIAYEYQTVTPDSTRELLVLYDQLNAFWDSVPDKLRYTPEVWYTKVHPKECLMLAVVYLLHLQSSFRIHRKLMSSDALHAKKALEVASLIVNTVNHLSQVRDRSIFLRFDNSYVMLDYGLSAAATMIEAISNKGAQNWHGIISRSKLVRDLSVFVASLEGICQPGEANHAVCTRAARRIAKALDEVLDSGTTTKEDERSNQIAQTAATGTLVDTTAAIQQTVETSGCDLIVGEQNGFDELDYSDLDSWLRSIDWTGVGADYTF</sequence>
<dbReference type="CDD" id="cd12148">
    <property type="entry name" value="fungal_TF_MHR"/>
    <property type="match status" value="1"/>
</dbReference>
<evidence type="ECO:0000313" key="4">
    <source>
        <dbReference type="EMBL" id="PIB00131.1"/>
    </source>
</evidence>
<dbReference type="OrthoDB" id="4898680at2759"/>
<evidence type="ECO:0000313" key="5">
    <source>
        <dbReference type="EMBL" id="WPB00075.1"/>
    </source>
</evidence>
<dbReference type="Pfam" id="PF04082">
    <property type="entry name" value="Fungal_trans"/>
    <property type="match status" value="1"/>
</dbReference>
<dbReference type="GO" id="GO:0006351">
    <property type="term" value="P:DNA-templated transcription"/>
    <property type="evidence" value="ECO:0007669"/>
    <property type="project" value="InterPro"/>
</dbReference>
<dbReference type="AlphaFoldDB" id="A0A2G5I5Q9"/>